<feature type="compositionally biased region" description="Polar residues" evidence="1">
    <location>
        <begin position="1"/>
        <end position="12"/>
    </location>
</feature>
<feature type="non-terminal residue" evidence="2">
    <location>
        <position position="163"/>
    </location>
</feature>
<feature type="compositionally biased region" description="Basic and acidic residues" evidence="1">
    <location>
        <begin position="68"/>
        <end position="86"/>
    </location>
</feature>
<sequence length="163" mass="18431">MSQAQTLLQSQQRGRHLLAARRPVPQTQAERRTLSHLEALSVLISKKVREDRQARDEAAAADPFLTALDEREQKRQAREKRRREDAGQTDMFGSFATNAENAYDFFDVDPVTGAAYAAPLPNDGIKVLHEEGANHPLDWWGVEEPDRELVEANVRLARERGFA</sequence>
<evidence type="ECO:0000313" key="2">
    <source>
        <dbReference type="EMBL" id="EJK61522.1"/>
    </source>
</evidence>
<protein>
    <submittedName>
        <fullName evidence="2">Uncharacterized protein</fullName>
    </submittedName>
</protein>
<feature type="region of interest" description="Disordered" evidence="1">
    <location>
        <begin position="1"/>
        <end position="32"/>
    </location>
</feature>
<evidence type="ECO:0000313" key="3">
    <source>
        <dbReference type="Proteomes" id="UP000266841"/>
    </source>
</evidence>
<accession>K0ST91</accession>
<keyword evidence="3" id="KW-1185">Reference proteome</keyword>
<organism evidence="2 3">
    <name type="scientific">Thalassiosira oceanica</name>
    <name type="common">Marine diatom</name>
    <dbReference type="NCBI Taxonomy" id="159749"/>
    <lineage>
        <taxon>Eukaryota</taxon>
        <taxon>Sar</taxon>
        <taxon>Stramenopiles</taxon>
        <taxon>Ochrophyta</taxon>
        <taxon>Bacillariophyta</taxon>
        <taxon>Coscinodiscophyceae</taxon>
        <taxon>Thalassiosirophycidae</taxon>
        <taxon>Thalassiosirales</taxon>
        <taxon>Thalassiosiraceae</taxon>
        <taxon>Thalassiosira</taxon>
    </lineage>
</organism>
<dbReference type="Proteomes" id="UP000266841">
    <property type="component" value="Unassembled WGS sequence"/>
</dbReference>
<gene>
    <name evidence="2" type="ORF">THAOC_17974</name>
</gene>
<dbReference type="EMBL" id="AGNL01019866">
    <property type="protein sequence ID" value="EJK61522.1"/>
    <property type="molecule type" value="Genomic_DNA"/>
</dbReference>
<dbReference type="AlphaFoldDB" id="K0ST91"/>
<name>K0ST91_THAOC</name>
<proteinExistence type="predicted"/>
<feature type="region of interest" description="Disordered" evidence="1">
    <location>
        <begin position="51"/>
        <end position="93"/>
    </location>
</feature>
<evidence type="ECO:0000256" key="1">
    <source>
        <dbReference type="SAM" id="MobiDB-lite"/>
    </source>
</evidence>
<reference evidence="2 3" key="1">
    <citation type="journal article" date="2012" name="Genome Biol.">
        <title>Genome and low-iron response of an oceanic diatom adapted to chronic iron limitation.</title>
        <authorList>
            <person name="Lommer M."/>
            <person name="Specht M."/>
            <person name="Roy A.S."/>
            <person name="Kraemer L."/>
            <person name="Andreson R."/>
            <person name="Gutowska M.A."/>
            <person name="Wolf J."/>
            <person name="Bergner S.V."/>
            <person name="Schilhabel M.B."/>
            <person name="Klostermeier U.C."/>
            <person name="Beiko R.G."/>
            <person name="Rosenstiel P."/>
            <person name="Hippler M."/>
            <person name="Laroche J."/>
        </authorList>
    </citation>
    <scope>NUCLEOTIDE SEQUENCE [LARGE SCALE GENOMIC DNA]</scope>
    <source>
        <strain evidence="2 3">CCMP1005</strain>
    </source>
</reference>
<comment type="caution">
    <text evidence="2">The sequence shown here is derived from an EMBL/GenBank/DDBJ whole genome shotgun (WGS) entry which is preliminary data.</text>
</comment>